<sequence length="276" mass="29099">MTDATPAPHLTAPTYPTALGASSRTSITLLGENLADDIMGTVGFGELAYRLATQRRPTPGQTRVFEAVLAALADHGFTPTAIVTRLTYLSAPDSIQGALAAGLLGGGSRFLGVTEDTGAFLHDVLERHEGDLPWTEDEWDALALDTVRAQKAAGRFVPGLGHHVHKDGDPRTPRLMQIAEEEGQFGPHLALFAAIGRTHPQILGKTLPLNGAGVCGAALADLDLPIQLLRGFALLARTAGLIGQLAEEMRTPVANDIFLSVDLNNRPVPPAPGDHP</sequence>
<dbReference type="GO" id="GO:0006099">
    <property type="term" value="P:tricarboxylic acid cycle"/>
    <property type="evidence" value="ECO:0007669"/>
    <property type="project" value="UniProtKB-UniPathway"/>
</dbReference>
<dbReference type="UniPathway" id="UPA00223"/>
<reference evidence="8" key="2">
    <citation type="submission" date="2014-07" db="EMBL/GenBank/DDBJ databases">
        <title>Genome sequencing of plant-pathogenic Streptomyces species.</title>
        <authorList>
            <person name="Harrison J."/>
            <person name="Sapp M."/>
            <person name="Thwaites R."/>
            <person name="Studholme D.J."/>
        </authorList>
    </citation>
    <scope>NUCLEOTIDE SEQUENCE [LARGE SCALE GENOMIC DNA]</scope>
    <source>
        <strain evidence="8">NCPPB 4445</strain>
    </source>
</reference>
<dbReference type="Proteomes" id="UP001282288">
    <property type="component" value="Unassembled WGS sequence"/>
</dbReference>
<dbReference type="Proteomes" id="UP000037151">
    <property type="component" value="Unassembled WGS sequence"/>
</dbReference>
<dbReference type="PANTHER" id="PTHR11739:SF4">
    <property type="entry name" value="CITRATE SYNTHASE, PEROXISOMAL"/>
    <property type="match status" value="1"/>
</dbReference>
<dbReference type="GO" id="GO:0036440">
    <property type="term" value="F:citrate synthase activity"/>
    <property type="evidence" value="ECO:0007669"/>
    <property type="project" value="UniProtKB-EC"/>
</dbReference>
<dbReference type="Gene3D" id="1.10.230.10">
    <property type="entry name" value="Cytochrome P450-Terp, domain 2"/>
    <property type="match status" value="1"/>
</dbReference>
<dbReference type="GO" id="GO:0005829">
    <property type="term" value="C:cytosol"/>
    <property type="evidence" value="ECO:0007669"/>
    <property type="project" value="TreeGrafter"/>
</dbReference>
<dbReference type="GO" id="GO:0005975">
    <property type="term" value="P:carbohydrate metabolic process"/>
    <property type="evidence" value="ECO:0007669"/>
    <property type="project" value="TreeGrafter"/>
</dbReference>
<dbReference type="STRING" id="42234.IQ63_38300"/>
<dbReference type="CDD" id="cd06100">
    <property type="entry name" value="CCL_ACL-C"/>
    <property type="match status" value="1"/>
</dbReference>
<comment type="caution">
    <text evidence="5">The sequence shown here is derived from an EMBL/GenBank/DDBJ whole genome shotgun (WGS) entry which is preliminary data.</text>
</comment>
<dbReference type="InterPro" id="IPR016143">
    <property type="entry name" value="Citrate_synth-like_sm_a-sub"/>
</dbReference>
<dbReference type="GO" id="GO:0016829">
    <property type="term" value="F:lyase activity"/>
    <property type="evidence" value="ECO:0007669"/>
    <property type="project" value="UniProtKB-KW"/>
</dbReference>
<comment type="pathway">
    <text evidence="1">Carbohydrate metabolism; tricarboxylic acid cycle.</text>
</comment>
<organism evidence="5 8">
    <name type="scientific">Streptomyces acidiscabies</name>
    <dbReference type="NCBI Taxonomy" id="42234"/>
    <lineage>
        <taxon>Bacteria</taxon>
        <taxon>Bacillati</taxon>
        <taxon>Actinomycetota</taxon>
        <taxon>Actinomycetes</taxon>
        <taxon>Kitasatosporales</taxon>
        <taxon>Streptomycetaceae</taxon>
        <taxon>Streptomyces</taxon>
    </lineage>
</organism>
<name>A0A0L0JL20_9ACTN</name>
<keyword evidence="9" id="KW-1185">Reference proteome</keyword>
<dbReference type="EMBL" id="JPPY01000214">
    <property type="protein sequence ID" value="KND26094.1"/>
    <property type="molecule type" value="Genomic_DNA"/>
</dbReference>
<protein>
    <recommendedName>
        <fullName evidence="3">citrate synthase (unknown stereospecificity)</fullName>
        <ecNumber evidence="3">2.3.3.16</ecNumber>
    </recommendedName>
</protein>
<evidence type="ECO:0000313" key="6">
    <source>
        <dbReference type="EMBL" id="MDX2964853.1"/>
    </source>
</evidence>
<evidence type="ECO:0000313" key="7">
    <source>
        <dbReference type="EMBL" id="MDX3023354.1"/>
    </source>
</evidence>
<dbReference type="NCBIfam" id="NF004868">
    <property type="entry name" value="PRK06224.1-5"/>
    <property type="match status" value="1"/>
</dbReference>
<dbReference type="SUPFAM" id="SSF48256">
    <property type="entry name" value="Citrate synthase"/>
    <property type="match status" value="1"/>
</dbReference>
<comment type="similarity">
    <text evidence="2">Belongs to the citrate synthase family.</text>
</comment>
<reference evidence="5" key="1">
    <citation type="submission" date="2014-07" db="EMBL/GenBank/DDBJ databases">
        <title>A systematic study of Ichneumonosoma Meijere, Pelmatops Enderlein, Pseudopelmatops Shiraki and Soita Walker (Diptera: Tephritidae).</title>
        <authorList>
            <person name="Chen X.-L."/>
            <person name="Norrbom A."/>
            <person name="Zhu C.-D."/>
        </authorList>
    </citation>
    <scope>NUCLEOTIDE SEQUENCE</scope>
    <source>
        <strain evidence="5">NCPPB 4445</strain>
    </source>
</reference>
<evidence type="ECO:0000313" key="9">
    <source>
        <dbReference type="Proteomes" id="UP001272987"/>
    </source>
</evidence>
<dbReference type="OrthoDB" id="3284791at2"/>
<dbReference type="GeneID" id="69813065"/>
<dbReference type="InterPro" id="IPR036969">
    <property type="entry name" value="Citrate_synthase_sf"/>
</dbReference>
<evidence type="ECO:0000256" key="4">
    <source>
        <dbReference type="ARBA" id="ARBA00022679"/>
    </source>
</evidence>
<reference evidence="6 9" key="3">
    <citation type="journal article" date="2023" name="Microb. Genom.">
        <title>Mesoterricola silvestris gen. nov., sp. nov., Mesoterricola sediminis sp. nov., Geothrix oryzae sp. nov., Geothrix edaphica sp. nov., Geothrix rubra sp. nov., and Geothrix limicola sp. nov., six novel members of Acidobacteriota isolated from soils.</title>
        <authorList>
            <person name="Weisberg A.J."/>
            <person name="Pearce E."/>
            <person name="Kramer C.G."/>
            <person name="Chang J.H."/>
            <person name="Clarke C.R."/>
        </authorList>
    </citation>
    <scope>NUCLEOTIDE SEQUENCE [LARGE SCALE GENOMIC DNA]</scope>
    <source>
        <strain evidence="7 9">NB05-1H</strain>
        <strain evidence="6">NRRL_B-16521</strain>
    </source>
</reference>
<dbReference type="InterPro" id="IPR002020">
    <property type="entry name" value="Citrate_synthase"/>
</dbReference>
<dbReference type="EC" id="2.3.3.16" evidence="3"/>
<dbReference type="InterPro" id="IPR016142">
    <property type="entry name" value="Citrate_synth-like_lrg_a-sub"/>
</dbReference>
<accession>A0A0L0JL20</accession>
<evidence type="ECO:0000313" key="8">
    <source>
        <dbReference type="Proteomes" id="UP000037151"/>
    </source>
</evidence>
<evidence type="ECO:0000256" key="2">
    <source>
        <dbReference type="ARBA" id="ARBA00010566"/>
    </source>
</evidence>
<evidence type="ECO:0000256" key="3">
    <source>
        <dbReference type="ARBA" id="ARBA00012972"/>
    </source>
</evidence>
<evidence type="ECO:0000313" key="5">
    <source>
        <dbReference type="EMBL" id="KND26094.1"/>
    </source>
</evidence>
<proteinExistence type="inferred from homology"/>
<keyword evidence="4" id="KW-0808">Transferase</keyword>
<dbReference type="Pfam" id="PF00285">
    <property type="entry name" value="Citrate_synt"/>
    <property type="match status" value="1"/>
</dbReference>
<dbReference type="PATRIC" id="fig|42234.21.peg.7883"/>
<evidence type="ECO:0000256" key="1">
    <source>
        <dbReference type="ARBA" id="ARBA00005163"/>
    </source>
</evidence>
<dbReference type="EMBL" id="JARAWC010000034">
    <property type="protein sequence ID" value="MDX2964853.1"/>
    <property type="molecule type" value="Genomic_DNA"/>
</dbReference>
<keyword evidence="6" id="KW-0456">Lyase</keyword>
<dbReference type="EMBL" id="JARAWP010000026">
    <property type="protein sequence ID" value="MDX3023354.1"/>
    <property type="molecule type" value="Genomic_DNA"/>
</dbReference>
<dbReference type="PANTHER" id="PTHR11739">
    <property type="entry name" value="CITRATE SYNTHASE"/>
    <property type="match status" value="1"/>
</dbReference>
<dbReference type="eggNOG" id="COG0372">
    <property type="taxonomic scope" value="Bacteria"/>
</dbReference>
<dbReference type="RefSeq" id="WP_010357170.1">
    <property type="nucleotide sequence ID" value="NZ_BCMK01000012.1"/>
</dbReference>
<dbReference type="Proteomes" id="UP001272987">
    <property type="component" value="Unassembled WGS sequence"/>
</dbReference>
<dbReference type="Gene3D" id="1.10.580.10">
    <property type="entry name" value="Citrate Synthase, domain 1"/>
    <property type="match status" value="1"/>
</dbReference>
<dbReference type="AlphaFoldDB" id="A0A0L0JL20"/>
<gene>
    <name evidence="5" type="ORF">IQ63_38300</name>
    <name evidence="6" type="ORF">PV399_34780</name>
    <name evidence="7" type="ORF">PV666_36560</name>
</gene>